<reference evidence="2" key="1">
    <citation type="submission" date="2016-04" db="EMBL/GenBank/DDBJ databases">
        <authorList>
            <person name="Strepis N."/>
        </authorList>
    </citation>
    <scope>NUCLEOTIDE SEQUENCE [LARGE SCALE GENOMIC DNA]</scope>
</reference>
<dbReference type="STRING" id="43064.SAMN04488086_12810"/>
<gene>
    <name evidence="1" type="ORF">TPAS_691</name>
</gene>
<dbReference type="Proteomes" id="UP000195985">
    <property type="component" value="Unassembled WGS sequence"/>
</dbReference>
<name>A0A1W1IDF2_9LACT</name>
<protein>
    <submittedName>
        <fullName evidence="1">Uncharacterized protein</fullName>
    </submittedName>
</protein>
<evidence type="ECO:0000313" key="1">
    <source>
        <dbReference type="EMBL" id="SLM51016.1"/>
    </source>
</evidence>
<evidence type="ECO:0000313" key="2">
    <source>
        <dbReference type="Proteomes" id="UP000195985"/>
    </source>
</evidence>
<dbReference type="RefSeq" id="WP_086941902.1">
    <property type="nucleotide sequence ID" value="NZ_FONM01000028.1"/>
</dbReference>
<dbReference type="OrthoDB" id="9998763at2"/>
<proteinExistence type="predicted"/>
<accession>A0A1W1IDF2</accession>
<sequence>MNMDEKNTLFPGGMISLSNFAKGAKEGINRFRILDAKFDTIITKSGETKDVVVLQIQLTHTQEQDRQETLQGYRVFVDFSYKSQFHQMILSATTALGKEDLPGIREVIGLEGTVALSYYKPDEERSFARLNNWNFFVPTETMATELSQYADELSDEESADWGDDA</sequence>
<keyword evidence="2" id="KW-1185">Reference proteome</keyword>
<dbReference type="AlphaFoldDB" id="A0A1W1IDF2"/>
<dbReference type="EMBL" id="FWEY01000002">
    <property type="protein sequence ID" value="SLM51016.1"/>
    <property type="molecule type" value="Genomic_DNA"/>
</dbReference>
<organism evidence="1 2">
    <name type="scientific">Trichococcus pasteurii</name>
    <dbReference type="NCBI Taxonomy" id="43064"/>
    <lineage>
        <taxon>Bacteria</taxon>
        <taxon>Bacillati</taxon>
        <taxon>Bacillota</taxon>
        <taxon>Bacilli</taxon>
        <taxon>Lactobacillales</taxon>
        <taxon>Carnobacteriaceae</taxon>
        <taxon>Trichococcus</taxon>
    </lineage>
</organism>